<dbReference type="SUPFAM" id="SSF48403">
    <property type="entry name" value="Ankyrin repeat"/>
    <property type="match status" value="1"/>
</dbReference>
<keyword evidence="8" id="KW-1185">Reference proteome</keyword>
<dbReference type="GO" id="GO:0005634">
    <property type="term" value="C:nucleus"/>
    <property type="evidence" value="ECO:0007669"/>
    <property type="project" value="UniProtKB-SubCell"/>
</dbReference>
<dbReference type="InterPro" id="IPR051089">
    <property type="entry name" value="prtT"/>
</dbReference>
<proteinExistence type="predicted"/>
<evidence type="ECO:0000256" key="4">
    <source>
        <dbReference type="ARBA" id="ARBA00023163"/>
    </source>
</evidence>
<sequence>MLGFHRVAQLLMVPSAKLYGNTMPPGKLILSACHKHQREMLRLLLDAGEVITNATDSGRNMLDFITWPKAPRHMPDTELFCCFLDHGVDLYKTDKYGISAFQHLFLEGNHAYLRIILDRYSVLDIEKLEDWYGNYFYNKAITNLIELGVKDLEHKCSEHGTFLKAAIMQGRFEAVKCLVRNGALVELWRFQWRRSNSIRSHALVVALPGKNATVKIPGDSRCISHDRVCKYPARSNRGRKHGSTNKPDSVEKLLSRIEESGAKEEIIAALLGTGLPSPNKTVSVRGTPWTQAQSSSDSRATSQPAQPDSPAEDDGYDHPEDLISPLSIVTTAIATNTSAQCERLRSQMPMQPGVREAIMAPIKERLGAYFSSHRAQQKDWDVLAAQSVDCPFKLEKATCDPLASRLIDDSDATVYFQLFFSTRNPLVGLLDATLHTVDYVYANSFTLFSVICALGCAMSARPRDRAIYPVLINLANGNVKWSIAATVKSLATIQAIVNMQYWTPVCPTQADDTSSISLSYAMQLAREMGISRSEVIREYVNAECDSSSPENKGRYIRNFERTWLRTLIADKGFGIMNGKLHSVNWKEIPSFAAQWWKAPLAEPTDRMLSGIIEIRRLLLSQVDKRKQANSTTSSIVEWHKESYDALTHLRNERCIPDDSPSGKLLPVLAFYMDHSILVLNAQALRDIAAADDNPSPLSSEALLNIERKSIEVAGRVLDLLTSDKTIIELALGFQNNQYLMICHVMTEVLRAIKRGALTPEENSAAAGKVIGVIPLLDQIVQLLPATSAAHLYFDLARFFACQIDSLMGAPDLQEMRETIDTGMFTDDWFKAMDTGMPDIYTLLDMGYLGMDQPMMDTDDFMVLNDFNSIV</sequence>
<keyword evidence="5" id="KW-0539">Nucleus</keyword>
<evidence type="ECO:0000313" key="8">
    <source>
        <dbReference type="Proteomes" id="UP000266152"/>
    </source>
</evidence>
<dbReference type="PANTHER" id="PTHR31845">
    <property type="entry name" value="FINGER DOMAIN PROTEIN, PUTATIVE-RELATED"/>
    <property type="match status" value="1"/>
</dbReference>
<dbReference type="EMBL" id="PXOF01000045">
    <property type="protein sequence ID" value="RGP71340.1"/>
    <property type="molecule type" value="Genomic_DNA"/>
</dbReference>
<protein>
    <submittedName>
        <fullName evidence="7">Uncharacterized protein</fullName>
    </submittedName>
</protein>
<feature type="region of interest" description="Disordered" evidence="6">
    <location>
        <begin position="277"/>
        <end position="321"/>
    </location>
</feature>
<dbReference type="GO" id="GO:0000981">
    <property type="term" value="F:DNA-binding transcription factor activity, RNA polymerase II-specific"/>
    <property type="evidence" value="ECO:0007669"/>
    <property type="project" value="TreeGrafter"/>
</dbReference>
<organism evidence="7 8">
    <name type="scientific">Fusarium sporotrichioides</name>
    <dbReference type="NCBI Taxonomy" id="5514"/>
    <lineage>
        <taxon>Eukaryota</taxon>
        <taxon>Fungi</taxon>
        <taxon>Dikarya</taxon>
        <taxon>Ascomycota</taxon>
        <taxon>Pezizomycotina</taxon>
        <taxon>Sordariomycetes</taxon>
        <taxon>Hypocreomycetidae</taxon>
        <taxon>Hypocreales</taxon>
        <taxon>Nectriaceae</taxon>
        <taxon>Fusarium</taxon>
    </lineage>
</organism>
<dbReference type="PANTHER" id="PTHR31845:SF19">
    <property type="entry name" value="TRANSCRIPTION FACTOR DOMAIN-CONTAINING PROTEIN"/>
    <property type="match status" value="1"/>
</dbReference>
<dbReference type="STRING" id="5514.A0A395SG07"/>
<dbReference type="GO" id="GO:0000976">
    <property type="term" value="F:transcription cis-regulatory region binding"/>
    <property type="evidence" value="ECO:0007669"/>
    <property type="project" value="TreeGrafter"/>
</dbReference>
<keyword evidence="3" id="KW-0238">DNA-binding</keyword>
<evidence type="ECO:0000256" key="5">
    <source>
        <dbReference type="ARBA" id="ARBA00023242"/>
    </source>
</evidence>
<evidence type="ECO:0000256" key="2">
    <source>
        <dbReference type="ARBA" id="ARBA00023015"/>
    </source>
</evidence>
<dbReference type="AlphaFoldDB" id="A0A395SG07"/>
<dbReference type="Proteomes" id="UP000266152">
    <property type="component" value="Unassembled WGS sequence"/>
</dbReference>
<dbReference type="Gene3D" id="1.25.40.20">
    <property type="entry name" value="Ankyrin repeat-containing domain"/>
    <property type="match status" value="1"/>
</dbReference>
<evidence type="ECO:0000256" key="3">
    <source>
        <dbReference type="ARBA" id="ARBA00023125"/>
    </source>
</evidence>
<reference evidence="7 8" key="1">
    <citation type="journal article" date="2018" name="PLoS Pathog.">
        <title>Evolution of structural diversity of trichothecenes, a family of toxins produced by plant pathogenic and entomopathogenic fungi.</title>
        <authorList>
            <person name="Proctor R.H."/>
            <person name="McCormick S.P."/>
            <person name="Kim H.S."/>
            <person name="Cardoza R.E."/>
            <person name="Stanley A.M."/>
            <person name="Lindo L."/>
            <person name="Kelly A."/>
            <person name="Brown D.W."/>
            <person name="Lee T."/>
            <person name="Vaughan M.M."/>
            <person name="Alexander N.J."/>
            <person name="Busman M."/>
            <person name="Gutierrez S."/>
        </authorList>
    </citation>
    <scope>NUCLEOTIDE SEQUENCE [LARGE SCALE GENOMIC DNA]</scope>
    <source>
        <strain evidence="7 8">NRRL 3299</strain>
    </source>
</reference>
<comment type="subcellular location">
    <subcellularLocation>
        <location evidence="1">Nucleus</location>
    </subcellularLocation>
</comment>
<comment type="caution">
    <text evidence="7">The sequence shown here is derived from an EMBL/GenBank/DDBJ whole genome shotgun (WGS) entry which is preliminary data.</text>
</comment>
<evidence type="ECO:0000313" key="7">
    <source>
        <dbReference type="EMBL" id="RGP71340.1"/>
    </source>
</evidence>
<keyword evidence="2" id="KW-0805">Transcription regulation</keyword>
<evidence type="ECO:0000256" key="1">
    <source>
        <dbReference type="ARBA" id="ARBA00004123"/>
    </source>
</evidence>
<dbReference type="InterPro" id="IPR036770">
    <property type="entry name" value="Ankyrin_rpt-contain_sf"/>
</dbReference>
<gene>
    <name evidence="7" type="ORF">FSPOR_3461</name>
</gene>
<evidence type="ECO:0000256" key="6">
    <source>
        <dbReference type="SAM" id="MobiDB-lite"/>
    </source>
</evidence>
<accession>A0A395SG07</accession>
<dbReference type="CDD" id="cd12148">
    <property type="entry name" value="fungal_TF_MHR"/>
    <property type="match status" value="1"/>
</dbReference>
<feature type="compositionally biased region" description="Polar residues" evidence="6">
    <location>
        <begin position="277"/>
        <end position="306"/>
    </location>
</feature>
<keyword evidence="4" id="KW-0804">Transcription</keyword>
<name>A0A395SG07_FUSSP</name>